<keyword evidence="3" id="KW-0223">Dioxygenase</keyword>
<dbReference type="GO" id="GO:0046872">
    <property type="term" value="F:metal ion binding"/>
    <property type="evidence" value="ECO:0007669"/>
    <property type="project" value="UniProtKB-KW"/>
</dbReference>
<keyword evidence="4" id="KW-0560">Oxidoreductase</keyword>
<name>A0A081K705_9GAMM</name>
<dbReference type="InterPro" id="IPR051178">
    <property type="entry name" value="TfdA_dioxygenase"/>
</dbReference>
<proteinExistence type="inferred from homology"/>
<keyword evidence="2" id="KW-0479">Metal-binding</keyword>
<dbReference type="InterPro" id="IPR003819">
    <property type="entry name" value="TauD/TfdA-like"/>
</dbReference>
<evidence type="ECO:0000313" key="7">
    <source>
        <dbReference type="EMBL" id="KEI69931.1"/>
    </source>
</evidence>
<accession>A0A081K705</accession>
<dbReference type="Gene3D" id="3.60.130.10">
    <property type="entry name" value="Clavaminate synthase-like"/>
    <property type="match status" value="1"/>
</dbReference>
<dbReference type="PANTHER" id="PTHR43779">
    <property type="entry name" value="DIOXYGENASE RV0097-RELATED"/>
    <property type="match status" value="1"/>
</dbReference>
<keyword evidence="8" id="KW-1185">Reference proteome</keyword>
<dbReference type="GO" id="GO:0016706">
    <property type="term" value="F:2-oxoglutarate-dependent dioxygenase activity"/>
    <property type="evidence" value="ECO:0007669"/>
    <property type="project" value="UniProtKB-ARBA"/>
</dbReference>
<evidence type="ECO:0000256" key="4">
    <source>
        <dbReference type="ARBA" id="ARBA00023002"/>
    </source>
</evidence>
<dbReference type="SUPFAM" id="SSF51197">
    <property type="entry name" value="Clavaminate synthase-like"/>
    <property type="match status" value="1"/>
</dbReference>
<comment type="caution">
    <text evidence="7">The sequence shown here is derived from an EMBL/GenBank/DDBJ whole genome shotgun (WGS) entry which is preliminary data.</text>
</comment>
<feature type="domain" description="TauD/TfdA-like" evidence="6">
    <location>
        <begin position="14"/>
        <end position="280"/>
    </location>
</feature>
<keyword evidence="5" id="KW-0408">Iron</keyword>
<evidence type="ECO:0000259" key="6">
    <source>
        <dbReference type="Pfam" id="PF02668"/>
    </source>
</evidence>
<dbReference type="EMBL" id="JOJP01000001">
    <property type="protein sequence ID" value="KEI69931.1"/>
    <property type="molecule type" value="Genomic_DNA"/>
</dbReference>
<evidence type="ECO:0000313" key="8">
    <source>
        <dbReference type="Proteomes" id="UP000027997"/>
    </source>
</evidence>
<dbReference type="PANTHER" id="PTHR43779:SF3">
    <property type="entry name" value="(3R)-3-[(CARBOXYMETHYL)AMINO]FATTY ACID OXYGENASE_DECARBOXYLASE"/>
    <property type="match status" value="1"/>
</dbReference>
<dbReference type="Pfam" id="PF02668">
    <property type="entry name" value="TauD"/>
    <property type="match status" value="1"/>
</dbReference>
<evidence type="ECO:0000256" key="3">
    <source>
        <dbReference type="ARBA" id="ARBA00022964"/>
    </source>
</evidence>
<protein>
    <recommendedName>
        <fullName evidence="6">TauD/TfdA-like domain-containing protein</fullName>
    </recommendedName>
</protein>
<organism evidence="7 8">
    <name type="scientific">Endozoicomonas elysicola</name>
    <dbReference type="NCBI Taxonomy" id="305900"/>
    <lineage>
        <taxon>Bacteria</taxon>
        <taxon>Pseudomonadati</taxon>
        <taxon>Pseudomonadota</taxon>
        <taxon>Gammaproteobacteria</taxon>
        <taxon>Oceanospirillales</taxon>
        <taxon>Endozoicomonadaceae</taxon>
        <taxon>Endozoicomonas</taxon>
    </lineage>
</organism>
<dbReference type="Proteomes" id="UP000027997">
    <property type="component" value="Unassembled WGS sequence"/>
</dbReference>
<reference evidence="7 8" key="1">
    <citation type="submission" date="2014-06" db="EMBL/GenBank/DDBJ databases">
        <title>Whole Genome Sequences of Three Symbiotic Endozoicomonas Bacteria.</title>
        <authorList>
            <person name="Neave M.J."/>
            <person name="Apprill A."/>
            <person name="Voolstra C.R."/>
        </authorList>
    </citation>
    <scope>NUCLEOTIDE SEQUENCE [LARGE SCALE GENOMIC DNA]</scope>
    <source>
        <strain evidence="7 8">DSM 22380</strain>
    </source>
</reference>
<comment type="similarity">
    <text evidence="1">Belongs to the TfdA dioxygenase family.</text>
</comment>
<sequence length="297" mass="33823">MINYKVTSHHPRLGYEVCQGTSLKELSSSQRLGLKHALWQHGVIFARKQHMNAYELEQFTLDTFGPMMIGDNRYRKEHPPLPAELVSNHVAILGNPLGPAEKPIEAVAWQWHHDKDALPRLEGLTMNALYIVMLHLHKVPGTDSDGQPHTTHFLDQLEAWRSLSPERQSELRKVKLIHSPPFLTPDAWTAETPLKTHPLVSEHELIAREGLYMGSDTAIPVGLEHDPDAAKSFWQNLLDEILEQCVVYAHPWQEGDIVFWDNSQVMHCGQPYDSIHQQRVGLRLGVVAREETALRHS</sequence>
<evidence type="ECO:0000256" key="2">
    <source>
        <dbReference type="ARBA" id="ARBA00022723"/>
    </source>
</evidence>
<dbReference type="AlphaFoldDB" id="A0A081K705"/>
<evidence type="ECO:0000256" key="1">
    <source>
        <dbReference type="ARBA" id="ARBA00005896"/>
    </source>
</evidence>
<dbReference type="STRING" id="305900.GV64_03495"/>
<evidence type="ECO:0000256" key="5">
    <source>
        <dbReference type="ARBA" id="ARBA00023004"/>
    </source>
</evidence>
<gene>
    <name evidence="7" type="ORF">GV64_03495</name>
</gene>
<dbReference type="eggNOG" id="COG2175">
    <property type="taxonomic scope" value="Bacteria"/>
</dbReference>
<dbReference type="InterPro" id="IPR042098">
    <property type="entry name" value="TauD-like_sf"/>
</dbReference>